<feature type="transmembrane region" description="Helical" evidence="8">
    <location>
        <begin position="245"/>
        <end position="269"/>
    </location>
</feature>
<evidence type="ECO:0000256" key="2">
    <source>
        <dbReference type="ARBA" id="ARBA00007935"/>
    </source>
</evidence>
<evidence type="ECO:0000256" key="4">
    <source>
        <dbReference type="ARBA" id="ARBA00022475"/>
    </source>
</evidence>
<reference evidence="9 12" key="3">
    <citation type="submission" date="2018-10" db="EMBL/GenBank/DDBJ databases">
        <title>Propionibacterium australiense Genome Sequencing and Assembly.</title>
        <authorList>
            <person name="Bernier A.-M."/>
            <person name="Bernard K."/>
        </authorList>
    </citation>
    <scope>NUCLEOTIDE SEQUENCE [LARGE SCALE GENOMIC DNA]</scope>
    <source>
        <strain evidence="9 12">NML98A078</strain>
    </source>
</reference>
<feature type="transmembrane region" description="Helical" evidence="8">
    <location>
        <begin position="206"/>
        <end position="224"/>
    </location>
</feature>
<gene>
    <name evidence="9" type="ORF">D7U36_01500</name>
    <name evidence="10" type="ORF">PROPAUS_0164</name>
</gene>
<feature type="transmembrane region" description="Helical" evidence="8">
    <location>
        <begin position="289"/>
        <end position="309"/>
    </location>
</feature>
<sequence length="341" mass="35793">MRTTSPVRTGTADAAPVRTRSRRATILAGALLVVLSVGSLFIGTQRLNPADLLRLDAGQVHLLAVSRVPRTLAAILSGMCVAVAGSVMQLAVRNRFVSPTTAGTTQFALGGLLAMAIWFPAAPLVWKMASASLFSVAGSLLFVALLRALPRRRTSSDVTVPLVGMMLGGIVEAVTTFFAWRHDLLQSLGSWTVGDLSTVLAGRYELLWIVAALVALVYLAADRLTVAGLGRETAVGLGLDYERTIALALVIASVTTAVSVVVVGTLPFLGLVVPNIASRLLGDNLRRTLPWVALAGGVLTLACDIAGRLVRYPYEVSLSVIMGVIGSAGFLVILLRSVDRG</sequence>
<dbReference type="CDD" id="cd06550">
    <property type="entry name" value="TM_ABC_iron-siderophores_like"/>
    <property type="match status" value="1"/>
</dbReference>
<evidence type="ECO:0000313" key="12">
    <source>
        <dbReference type="Proteomes" id="UP000279336"/>
    </source>
</evidence>
<keyword evidence="5 8" id="KW-0812">Transmembrane</keyword>
<reference evidence="11" key="1">
    <citation type="submission" date="2018-08" db="EMBL/GenBank/DDBJ databases">
        <authorList>
            <person name="Hornung B."/>
        </authorList>
    </citation>
    <scope>NUCLEOTIDE SEQUENCE [LARGE SCALE GENOMIC DNA]</scope>
</reference>
<dbReference type="RefSeq" id="WP_119160662.1">
    <property type="nucleotide sequence ID" value="NZ_LR134442.1"/>
</dbReference>
<keyword evidence="11" id="KW-1185">Reference proteome</keyword>
<evidence type="ECO:0000313" key="9">
    <source>
        <dbReference type="EMBL" id="RLP12693.1"/>
    </source>
</evidence>
<dbReference type="InterPro" id="IPR037294">
    <property type="entry name" value="ABC_BtuC-like"/>
</dbReference>
<keyword evidence="4" id="KW-1003">Cell membrane</keyword>
<dbReference type="Pfam" id="PF01032">
    <property type="entry name" value="FecCD"/>
    <property type="match status" value="1"/>
</dbReference>
<reference evidence="10" key="2">
    <citation type="submission" date="2018-08" db="EMBL/GenBank/DDBJ databases">
        <authorList>
            <person name="Ferrada E.E."/>
            <person name="Latorre B.A."/>
        </authorList>
    </citation>
    <scope>NUCLEOTIDE SEQUENCE [LARGE SCALE GENOMIC DNA]</scope>
    <source>
        <strain evidence="10">Propionibacterium_australiense1</strain>
    </source>
</reference>
<feature type="transmembrane region" description="Helical" evidence="8">
    <location>
        <begin position="104"/>
        <end position="122"/>
    </location>
</feature>
<dbReference type="EMBL" id="UNQJ01000001">
    <property type="protein sequence ID" value="SYZ32289.1"/>
    <property type="molecule type" value="Genomic_DNA"/>
</dbReference>
<dbReference type="GO" id="GO:0005886">
    <property type="term" value="C:plasma membrane"/>
    <property type="evidence" value="ECO:0007669"/>
    <property type="project" value="UniProtKB-SubCell"/>
</dbReference>
<dbReference type="Proteomes" id="UP000279336">
    <property type="component" value="Unassembled WGS sequence"/>
</dbReference>
<feature type="transmembrane region" description="Helical" evidence="8">
    <location>
        <begin position="316"/>
        <end position="335"/>
    </location>
</feature>
<comment type="subcellular location">
    <subcellularLocation>
        <location evidence="1">Cell membrane</location>
        <topology evidence="1">Multi-pass membrane protein</topology>
    </subcellularLocation>
</comment>
<dbReference type="Gene3D" id="1.10.3470.10">
    <property type="entry name" value="ABC transporter involved in vitamin B12 uptake, BtuC"/>
    <property type="match status" value="1"/>
</dbReference>
<evidence type="ECO:0000256" key="7">
    <source>
        <dbReference type="ARBA" id="ARBA00023136"/>
    </source>
</evidence>
<feature type="transmembrane region" description="Helical" evidence="8">
    <location>
        <begin position="128"/>
        <end position="146"/>
    </location>
</feature>
<dbReference type="PANTHER" id="PTHR30472:SF27">
    <property type="entry name" value="PETROBACTIN IMPORT SYSTEM PERMEASE PROTEIN YCLN"/>
    <property type="match status" value="1"/>
</dbReference>
<comment type="similarity">
    <text evidence="2">Belongs to the binding-protein-dependent transport system permease family. FecCD subfamily.</text>
</comment>
<keyword evidence="7 8" id="KW-0472">Membrane</keyword>
<evidence type="ECO:0000256" key="8">
    <source>
        <dbReference type="SAM" id="Phobius"/>
    </source>
</evidence>
<dbReference type="OrthoDB" id="9811975at2"/>
<dbReference type="GO" id="GO:0033214">
    <property type="term" value="P:siderophore-iron import into cell"/>
    <property type="evidence" value="ECO:0007669"/>
    <property type="project" value="TreeGrafter"/>
</dbReference>
<dbReference type="AlphaFoldDB" id="A0A383S4J1"/>
<dbReference type="SUPFAM" id="SSF81345">
    <property type="entry name" value="ABC transporter involved in vitamin B12 uptake, BtuC"/>
    <property type="match status" value="1"/>
</dbReference>
<accession>A0A383S4J1</accession>
<dbReference type="GO" id="GO:0022857">
    <property type="term" value="F:transmembrane transporter activity"/>
    <property type="evidence" value="ECO:0007669"/>
    <property type="project" value="InterPro"/>
</dbReference>
<dbReference type="InterPro" id="IPR000522">
    <property type="entry name" value="ABC_transptr_permease_BtuC"/>
</dbReference>
<evidence type="ECO:0000313" key="10">
    <source>
        <dbReference type="EMBL" id="SYZ32289.1"/>
    </source>
</evidence>
<feature type="transmembrane region" description="Helical" evidence="8">
    <location>
        <begin position="158"/>
        <end position="180"/>
    </location>
</feature>
<keyword evidence="3" id="KW-0813">Transport</keyword>
<evidence type="ECO:0000256" key="3">
    <source>
        <dbReference type="ARBA" id="ARBA00022448"/>
    </source>
</evidence>
<organism evidence="10 11">
    <name type="scientific">Propionibacterium australiense</name>
    <dbReference type="NCBI Taxonomy" id="119981"/>
    <lineage>
        <taxon>Bacteria</taxon>
        <taxon>Bacillati</taxon>
        <taxon>Actinomycetota</taxon>
        <taxon>Actinomycetes</taxon>
        <taxon>Propionibacteriales</taxon>
        <taxon>Propionibacteriaceae</taxon>
        <taxon>Propionibacterium</taxon>
    </lineage>
</organism>
<feature type="transmembrane region" description="Helical" evidence="8">
    <location>
        <begin position="24"/>
        <end position="43"/>
    </location>
</feature>
<dbReference type="PANTHER" id="PTHR30472">
    <property type="entry name" value="FERRIC ENTEROBACTIN TRANSPORT SYSTEM PERMEASE PROTEIN"/>
    <property type="match status" value="1"/>
</dbReference>
<name>A0A383S4J1_9ACTN</name>
<feature type="transmembrane region" description="Helical" evidence="8">
    <location>
        <begin position="72"/>
        <end position="92"/>
    </location>
</feature>
<keyword evidence="6 8" id="KW-1133">Transmembrane helix</keyword>
<proteinExistence type="inferred from homology"/>
<dbReference type="Proteomes" id="UP000263928">
    <property type="component" value="Unassembled WGS sequence"/>
</dbReference>
<evidence type="ECO:0000256" key="1">
    <source>
        <dbReference type="ARBA" id="ARBA00004651"/>
    </source>
</evidence>
<dbReference type="EMBL" id="RCIW01000002">
    <property type="protein sequence ID" value="RLP12693.1"/>
    <property type="molecule type" value="Genomic_DNA"/>
</dbReference>
<evidence type="ECO:0000256" key="6">
    <source>
        <dbReference type="ARBA" id="ARBA00022989"/>
    </source>
</evidence>
<evidence type="ECO:0000256" key="5">
    <source>
        <dbReference type="ARBA" id="ARBA00022692"/>
    </source>
</evidence>
<protein>
    <submittedName>
        <fullName evidence="9">ABC transporter permease</fullName>
    </submittedName>
    <submittedName>
        <fullName evidence="10">TM_ABC_iron-siderophores_like</fullName>
    </submittedName>
</protein>
<evidence type="ECO:0000313" key="11">
    <source>
        <dbReference type="Proteomes" id="UP000263928"/>
    </source>
</evidence>